<dbReference type="OrthoDB" id="3541995at2"/>
<proteinExistence type="predicted"/>
<dbReference type="Proteomes" id="UP000255355">
    <property type="component" value="Unassembled WGS sequence"/>
</dbReference>
<dbReference type="RefSeq" id="WP_068032737.1">
    <property type="nucleotide sequence ID" value="NZ_QQAZ01000032.1"/>
</dbReference>
<gene>
    <name evidence="2" type="ORF">DFR68_1327</name>
</gene>
<feature type="signal peptide" evidence="1">
    <location>
        <begin position="1"/>
        <end position="23"/>
    </location>
</feature>
<evidence type="ECO:0000313" key="2">
    <source>
        <dbReference type="EMBL" id="RDI41537.1"/>
    </source>
</evidence>
<accession>A0A370GCW7</accession>
<comment type="caution">
    <text evidence="2">The sequence shown here is derived from an EMBL/GenBank/DDBJ whole genome shotgun (WGS) entry which is preliminary data.</text>
</comment>
<evidence type="ECO:0000313" key="3">
    <source>
        <dbReference type="Proteomes" id="UP000255355"/>
    </source>
</evidence>
<evidence type="ECO:0000256" key="1">
    <source>
        <dbReference type="SAM" id="SignalP"/>
    </source>
</evidence>
<organism evidence="2 3">
    <name type="scientific">Nocardia mexicana</name>
    <dbReference type="NCBI Taxonomy" id="279262"/>
    <lineage>
        <taxon>Bacteria</taxon>
        <taxon>Bacillati</taxon>
        <taxon>Actinomycetota</taxon>
        <taxon>Actinomycetes</taxon>
        <taxon>Mycobacteriales</taxon>
        <taxon>Nocardiaceae</taxon>
        <taxon>Nocardia</taxon>
    </lineage>
</organism>
<feature type="chain" id="PRO_5039629180" description="Alpha amylase inhibitor" evidence="1">
    <location>
        <begin position="24"/>
        <end position="102"/>
    </location>
</feature>
<keyword evidence="1" id="KW-0732">Signal</keyword>
<dbReference type="AlphaFoldDB" id="A0A370GCW7"/>
<dbReference type="EMBL" id="QQAZ01000032">
    <property type="protein sequence ID" value="RDI41537.1"/>
    <property type="molecule type" value="Genomic_DNA"/>
</dbReference>
<evidence type="ECO:0008006" key="4">
    <source>
        <dbReference type="Google" id="ProtNLM"/>
    </source>
</evidence>
<keyword evidence="3" id="KW-1185">Reference proteome</keyword>
<reference evidence="2 3" key="1">
    <citation type="submission" date="2018-07" db="EMBL/GenBank/DDBJ databases">
        <title>Genomic Encyclopedia of Type Strains, Phase IV (KMG-IV): sequencing the most valuable type-strain genomes for metagenomic binning, comparative biology and taxonomic classification.</title>
        <authorList>
            <person name="Goeker M."/>
        </authorList>
    </citation>
    <scope>NUCLEOTIDE SEQUENCE [LARGE SCALE GENOMIC DNA]</scope>
    <source>
        <strain evidence="2 3">DSM 44952</strain>
    </source>
</reference>
<sequence>MRKTSRTLAGVAIAAASVGIAVAAAPTASAERGESGCFAYSYDDSGDLTTTVYYNNHCNSEQTLHINRDPNDVCGDTIDVKVGPDAKGNEVVRCGRVTGVWN</sequence>
<name>A0A370GCW7_9NOCA</name>
<protein>
    <recommendedName>
        <fullName evidence="4">Alpha amylase inhibitor</fullName>
    </recommendedName>
</protein>